<evidence type="ECO:0000256" key="5">
    <source>
        <dbReference type="ARBA" id="ARBA00022448"/>
    </source>
</evidence>
<evidence type="ECO:0000256" key="1">
    <source>
        <dbReference type="ARBA" id="ARBA00004651"/>
    </source>
</evidence>
<accession>A0ABU0J2S1</accession>
<keyword evidence="7 11" id="KW-0812">Transmembrane</keyword>
<keyword evidence="9 11" id="KW-0472">Membrane</keyword>
<comment type="subunit">
    <text evidence="3 12">The complex is composed of two ATP-binding proteins (UgpC), two transmembrane proteins (UgpA and UgpE) and a solute-binding protein (UgpB).</text>
</comment>
<evidence type="ECO:0000256" key="2">
    <source>
        <dbReference type="ARBA" id="ARBA00009306"/>
    </source>
</evidence>
<evidence type="ECO:0000256" key="9">
    <source>
        <dbReference type="ARBA" id="ARBA00023136"/>
    </source>
</evidence>
<feature type="transmembrane region" description="Helical" evidence="11">
    <location>
        <begin position="184"/>
        <end position="207"/>
    </location>
</feature>
<gene>
    <name evidence="12" type="primary">ugpE</name>
    <name evidence="14" type="ORF">QO011_001558</name>
</gene>
<keyword evidence="5 11" id="KW-0813">Transport</keyword>
<dbReference type="PANTHER" id="PTHR43744:SF8">
    <property type="entry name" value="SN-GLYCEROL-3-PHOSPHATE TRANSPORT SYSTEM PERMEASE PROTEIN UGPE"/>
    <property type="match status" value="1"/>
</dbReference>
<evidence type="ECO:0000313" key="15">
    <source>
        <dbReference type="Proteomes" id="UP001242480"/>
    </source>
</evidence>
<comment type="subcellular location">
    <subcellularLocation>
        <location evidence="12">Cell inner membrane</location>
        <topology evidence="12">Multi-pass membrane protein</topology>
    </subcellularLocation>
    <subcellularLocation>
        <location evidence="1 11">Cell membrane</location>
        <topology evidence="1 11">Multi-pass membrane protein</topology>
    </subcellularLocation>
</comment>
<dbReference type="Proteomes" id="UP001242480">
    <property type="component" value="Unassembled WGS sequence"/>
</dbReference>
<keyword evidence="8 11" id="KW-1133">Transmembrane helix</keyword>
<feature type="transmembrane region" description="Helical" evidence="11">
    <location>
        <begin position="109"/>
        <end position="134"/>
    </location>
</feature>
<comment type="caution">
    <text evidence="14">The sequence shown here is derived from an EMBL/GenBank/DDBJ whole genome shotgun (WGS) entry which is preliminary data.</text>
</comment>
<keyword evidence="6 12" id="KW-1003">Cell membrane</keyword>
<evidence type="ECO:0000256" key="12">
    <source>
        <dbReference type="RuleBase" id="RU363056"/>
    </source>
</evidence>
<dbReference type="CDD" id="cd06261">
    <property type="entry name" value="TM_PBP2"/>
    <property type="match status" value="1"/>
</dbReference>
<name>A0ABU0J2S1_9HYPH</name>
<organism evidence="14 15">
    <name type="scientific">Labrys wisconsinensis</name>
    <dbReference type="NCBI Taxonomy" id="425677"/>
    <lineage>
        <taxon>Bacteria</taxon>
        <taxon>Pseudomonadati</taxon>
        <taxon>Pseudomonadota</taxon>
        <taxon>Alphaproteobacteria</taxon>
        <taxon>Hyphomicrobiales</taxon>
        <taxon>Xanthobacteraceae</taxon>
        <taxon>Labrys</taxon>
    </lineage>
</organism>
<feature type="transmembrane region" description="Helical" evidence="11">
    <location>
        <begin position="12"/>
        <end position="34"/>
    </location>
</feature>
<dbReference type="RefSeq" id="WP_307269930.1">
    <property type="nucleotide sequence ID" value="NZ_JAUSVX010000002.1"/>
</dbReference>
<comment type="function">
    <text evidence="10 12">Part of the ABC transporter complex UgpBAEC involved in sn-glycerol-3-phosphate (G3P) import. Probably responsible for the translocation of the substrate across the membrane.</text>
</comment>
<dbReference type="PANTHER" id="PTHR43744">
    <property type="entry name" value="ABC TRANSPORTER PERMEASE PROTEIN MG189-RELATED-RELATED"/>
    <property type="match status" value="1"/>
</dbReference>
<feature type="transmembrane region" description="Helical" evidence="11">
    <location>
        <begin position="140"/>
        <end position="163"/>
    </location>
</feature>
<evidence type="ECO:0000313" key="14">
    <source>
        <dbReference type="EMBL" id="MDQ0468558.1"/>
    </source>
</evidence>
<proteinExistence type="inferred from homology"/>
<keyword evidence="12" id="KW-0997">Cell inner membrane</keyword>
<evidence type="ECO:0000256" key="6">
    <source>
        <dbReference type="ARBA" id="ARBA00022475"/>
    </source>
</evidence>
<comment type="similarity">
    <text evidence="2 11">Belongs to the binding-protein-dependent transport system permease family.</text>
</comment>
<dbReference type="Pfam" id="PF00528">
    <property type="entry name" value="BPD_transp_1"/>
    <property type="match status" value="1"/>
</dbReference>
<dbReference type="SUPFAM" id="SSF161098">
    <property type="entry name" value="MetI-like"/>
    <property type="match status" value="1"/>
</dbReference>
<evidence type="ECO:0000256" key="11">
    <source>
        <dbReference type="RuleBase" id="RU363032"/>
    </source>
</evidence>
<dbReference type="EMBL" id="JAUSVX010000002">
    <property type="protein sequence ID" value="MDQ0468558.1"/>
    <property type="molecule type" value="Genomic_DNA"/>
</dbReference>
<evidence type="ECO:0000256" key="8">
    <source>
        <dbReference type="ARBA" id="ARBA00022989"/>
    </source>
</evidence>
<feature type="transmembrane region" description="Helical" evidence="11">
    <location>
        <begin position="78"/>
        <end position="100"/>
    </location>
</feature>
<feature type="domain" description="ABC transmembrane type-1" evidence="13">
    <location>
        <begin position="74"/>
        <end position="263"/>
    </location>
</feature>
<evidence type="ECO:0000256" key="3">
    <source>
        <dbReference type="ARBA" id="ARBA00011557"/>
    </source>
</evidence>
<feature type="transmembrane region" description="Helical" evidence="11">
    <location>
        <begin position="242"/>
        <end position="263"/>
    </location>
</feature>
<evidence type="ECO:0000256" key="10">
    <source>
        <dbReference type="ARBA" id="ARBA00037054"/>
    </source>
</evidence>
<protein>
    <recommendedName>
        <fullName evidence="4 12">sn-glycerol-3-phosphate transport system permease protein UgpE</fullName>
    </recommendedName>
</protein>
<dbReference type="Gene3D" id="1.10.3720.10">
    <property type="entry name" value="MetI-like"/>
    <property type="match status" value="1"/>
</dbReference>
<evidence type="ECO:0000259" key="13">
    <source>
        <dbReference type="PROSITE" id="PS50928"/>
    </source>
</evidence>
<sequence>MQRTKILSNLGNGGLWIVLALGAVVMLFPIYWIFATAVRPSEELFAPGMHLIPSRFVWSNFATATQRVPFWSWTLNSLMISVLAVVLTVFINLLCGYAFAKLDFVGRNVLFLAIIGTLTIPIQVIIVPVFLIVAEMGLVNTWWGVILPRAAEALGIFMARQFMLSIPNELIEAARLDGASEFRIFRSVVLPNAKPIIAVLIIFNFMWRWNDFALPLVILSDEAKQTLQLGVNLMKGQYYTEWNNVAALALLSLVPILVIFIFFQRYIVQGIASTGLK</sequence>
<evidence type="ECO:0000256" key="4">
    <source>
        <dbReference type="ARBA" id="ARBA00020515"/>
    </source>
</evidence>
<keyword evidence="15" id="KW-1185">Reference proteome</keyword>
<evidence type="ECO:0000256" key="7">
    <source>
        <dbReference type="ARBA" id="ARBA00022692"/>
    </source>
</evidence>
<reference evidence="14 15" key="1">
    <citation type="submission" date="2023-07" db="EMBL/GenBank/DDBJ databases">
        <title>Genomic Encyclopedia of Type Strains, Phase IV (KMG-IV): sequencing the most valuable type-strain genomes for metagenomic binning, comparative biology and taxonomic classification.</title>
        <authorList>
            <person name="Goeker M."/>
        </authorList>
    </citation>
    <scope>NUCLEOTIDE SEQUENCE [LARGE SCALE GENOMIC DNA]</scope>
    <source>
        <strain evidence="14 15">DSM 19619</strain>
    </source>
</reference>
<dbReference type="PROSITE" id="PS50928">
    <property type="entry name" value="ABC_TM1"/>
    <property type="match status" value="1"/>
</dbReference>
<dbReference type="InterPro" id="IPR035906">
    <property type="entry name" value="MetI-like_sf"/>
</dbReference>
<dbReference type="InterPro" id="IPR000515">
    <property type="entry name" value="MetI-like"/>
</dbReference>